<dbReference type="CDD" id="cd05244">
    <property type="entry name" value="BVR-B_like_SDR_a"/>
    <property type="match status" value="1"/>
</dbReference>
<dbReference type="KEGG" id="cchl:FPL14_22480"/>
<dbReference type="SUPFAM" id="SSF51735">
    <property type="entry name" value="NAD(P)-binding Rossmann-fold domains"/>
    <property type="match status" value="1"/>
</dbReference>
<dbReference type="Pfam" id="PF13460">
    <property type="entry name" value="NAD_binding_10"/>
    <property type="match status" value="1"/>
</dbReference>
<reference evidence="2 3" key="1">
    <citation type="submission" date="2019-07" db="EMBL/GenBank/DDBJ databases">
        <authorList>
            <person name="Kim J.K."/>
            <person name="Cheong H.-M."/>
            <person name="Choi Y."/>
            <person name="Hwang K.J."/>
            <person name="Lee S."/>
            <person name="Choi C."/>
        </authorList>
    </citation>
    <scope>NUCLEOTIDE SEQUENCE [LARGE SCALE GENOMIC DNA]</scope>
    <source>
        <strain evidence="2 3">KS 22</strain>
    </source>
</reference>
<dbReference type="PANTHER" id="PTHR15020">
    <property type="entry name" value="FLAVIN REDUCTASE-RELATED"/>
    <property type="match status" value="1"/>
</dbReference>
<organism evidence="2 3">
    <name type="scientific">Cohnella cholangitidis</name>
    <dbReference type="NCBI Taxonomy" id="2598458"/>
    <lineage>
        <taxon>Bacteria</taxon>
        <taxon>Bacillati</taxon>
        <taxon>Bacillota</taxon>
        <taxon>Bacilli</taxon>
        <taxon>Bacillales</taxon>
        <taxon>Paenibacillaceae</taxon>
        <taxon>Cohnella</taxon>
    </lineage>
</organism>
<dbReference type="InterPro" id="IPR036291">
    <property type="entry name" value="NAD(P)-bd_dom_sf"/>
</dbReference>
<evidence type="ECO:0000259" key="1">
    <source>
        <dbReference type="Pfam" id="PF13460"/>
    </source>
</evidence>
<dbReference type="AlphaFoldDB" id="A0A7G5C351"/>
<dbReference type="Proteomes" id="UP000515679">
    <property type="component" value="Chromosome"/>
</dbReference>
<gene>
    <name evidence="2" type="ORF">FPL14_22480</name>
</gene>
<proteinExistence type="predicted"/>
<evidence type="ECO:0000313" key="2">
    <source>
        <dbReference type="EMBL" id="QMV43635.1"/>
    </source>
</evidence>
<accession>A0A7G5C351</accession>
<evidence type="ECO:0000313" key="3">
    <source>
        <dbReference type="Proteomes" id="UP000515679"/>
    </source>
</evidence>
<name>A0A7G5C351_9BACL</name>
<sequence length="241" mass="27004">MDRARWSSSFIGRTESYRETTSRGAYWRDSAVKVIVFGATGGTGRQVVAQVLEAGHEVTAVVRKPEALEVCHERLEIIRGDVLVPHSFEKSMLGHNAVISALGVTHRRPTTLYSEGTANLMKAMNDSGVRRLVCLSSAGLEIPENTPFMQRIVIRLLVQRIYRNAYEDMARMEAKVRSSGLDWTVIRPPRLTNGPRTGTYRTTVNQSLPGARGIARADLADCMIRRLFDNETYRATMEISY</sequence>
<dbReference type="PANTHER" id="PTHR15020:SF50">
    <property type="entry name" value="UPF0659 PROTEIN YMR090W"/>
    <property type="match status" value="1"/>
</dbReference>
<dbReference type="Gene3D" id="3.40.50.720">
    <property type="entry name" value="NAD(P)-binding Rossmann-like Domain"/>
    <property type="match status" value="1"/>
</dbReference>
<dbReference type="InterPro" id="IPR016040">
    <property type="entry name" value="NAD(P)-bd_dom"/>
</dbReference>
<feature type="domain" description="NAD(P)-binding" evidence="1">
    <location>
        <begin position="38"/>
        <end position="229"/>
    </location>
</feature>
<dbReference type="EMBL" id="CP041969">
    <property type="protein sequence ID" value="QMV43635.1"/>
    <property type="molecule type" value="Genomic_DNA"/>
</dbReference>
<protein>
    <submittedName>
        <fullName evidence="2">SDR family oxidoreductase</fullName>
    </submittedName>
</protein>
<keyword evidence="3" id="KW-1185">Reference proteome</keyword>